<evidence type="ECO:0000256" key="2">
    <source>
        <dbReference type="SAM" id="MobiDB-lite"/>
    </source>
</evidence>
<organism evidence="4 5">
    <name type="scientific">Bordetella bronchiseptica 253</name>
    <dbReference type="NCBI Taxonomy" id="568707"/>
    <lineage>
        <taxon>Bacteria</taxon>
        <taxon>Pseudomonadati</taxon>
        <taxon>Pseudomonadota</taxon>
        <taxon>Betaproteobacteria</taxon>
        <taxon>Burkholderiales</taxon>
        <taxon>Alcaligenaceae</taxon>
        <taxon>Bordetella</taxon>
    </lineage>
</organism>
<sequence length="461" mass="50453">MLERECVGACSPAARLAGIRPGMRRAGALAIAPQAVLLERSPAAEAQARQDAALALLQYTPQVALAKDGVLLDVGASLQVFGGPRALHRRIAATLRTLGLDASLGMAPHAAGAWLLARDPARGAPRRVLRDATLARRLDRLPPALLPQAQARLDWLHDIGCQTLGQLRALPRGGLQRRGGVELLRALDAAYGQAAQAHAWVQPPASFTRRIELTDYVEHAPALLHVAQRLCEQLGGWLAAHQRAVERIVLRLDHERGRHACAPTELTLALAQPAWQAHHLLGLLRERLGRLVLPAPAIAVGLHAPDTVPQPAASTCLFPEPGGTPADHARLLDLLGARLGRERVRRARPAADHRPEQANRWQAAHDPPPADPAADQPERLERPFWLLSPALPLSIQQHRPTYNGQALRLVRGPERIESGWWDAALTVRDYFVAEDAAGARYWLYRERDARQARWFLHGLFA</sequence>
<dbReference type="OrthoDB" id="625722at2"/>
<dbReference type="Proteomes" id="UP000007564">
    <property type="component" value="Chromosome"/>
</dbReference>
<dbReference type="GO" id="GO:0006281">
    <property type="term" value="P:DNA repair"/>
    <property type="evidence" value="ECO:0007669"/>
    <property type="project" value="InterPro"/>
</dbReference>
<dbReference type="PANTHER" id="PTHR35369">
    <property type="entry name" value="BLR3025 PROTEIN-RELATED"/>
    <property type="match status" value="1"/>
</dbReference>
<protein>
    <recommendedName>
        <fullName evidence="3">UmuC domain-containing protein</fullName>
    </recommendedName>
</protein>
<dbReference type="KEGG" id="bbh:BN112_0889"/>
<proteinExistence type="predicted"/>
<dbReference type="SUPFAM" id="SSF56672">
    <property type="entry name" value="DNA/RNA polymerases"/>
    <property type="match status" value="1"/>
</dbReference>
<dbReference type="InterPro" id="IPR001126">
    <property type="entry name" value="UmuC"/>
</dbReference>
<dbReference type="Pfam" id="PF00817">
    <property type="entry name" value="IMS"/>
    <property type="match status" value="1"/>
</dbReference>
<feature type="domain" description="UmuC" evidence="3">
    <location>
        <begin position="5"/>
        <end position="116"/>
    </location>
</feature>
<dbReference type="InterPro" id="IPR043502">
    <property type="entry name" value="DNA/RNA_pol_sf"/>
</dbReference>
<evidence type="ECO:0000256" key="1">
    <source>
        <dbReference type="ARBA" id="ARBA00022763"/>
    </source>
</evidence>
<feature type="region of interest" description="Disordered" evidence="2">
    <location>
        <begin position="344"/>
        <end position="376"/>
    </location>
</feature>
<dbReference type="InterPro" id="IPR050356">
    <property type="entry name" value="SulA_CellDiv_inhibitor"/>
</dbReference>
<keyword evidence="1" id="KW-0227">DNA damage</keyword>
<evidence type="ECO:0000313" key="5">
    <source>
        <dbReference type="Proteomes" id="UP000007564"/>
    </source>
</evidence>
<reference evidence="4 5" key="1">
    <citation type="journal article" date="2012" name="BMC Genomics">
        <title>Comparative genomics of the classical Bordetella subspecies: the evolution and exchange of virulence-associated diversity amongst closely related pathogens.</title>
        <authorList>
            <person name="Park J."/>
            <person name="Zhang Y."/>
            <person name="Buboltz A.M."/>
            <person name="Zhang X."/>
            <person name="Schuster S.C."/>
            <person name="Ahuja U."/>
            <person name="Liu M."/>
            <person name="Miller J.F."/>
            <person name="Sebaihia M."/>
            <person name="Bentley S.D."/>
            <person name="Parkhill J."/>
            <person name="Harvill E.T."/>
        </authorList>
    </citation>
    <scope>NUCLEOTIDE SEQUENCE [LARGE SCALE GENOMIC DNA]</scope>
    <source>
        <strain evidence="4 5">253</strain>
    </source>
</reference>
<dbReference type="AlphaFoldDB" id="A0A0C6P2F4"/>
<accession>A0A0C6P2F4</accession>
<dbReference type="HOGENOM" id="CLU_028184_0_0_4"/>
<dbReference type="EMBL" id="HE965806">
    <property type="protein sequence ID" value="CCJ52807.1"/>
    <property type="molecule type" value="Genomic_DNA"/>
</dbReference>
<evidence type="ECO:0000259" key="3">
    <source>
        <dbReference type="Pfam" id="PF00817"/>
    </source>
</evidence>
<evidence type="ECO:0000313" key="4">
    <source>
        <dbReference type="EMBL" id="CCJ52807.1"/>
    </source>
</evidence>
<dbReference type="PANTHER" id="PTHR35369:SF2">
    <property type="entry name" value="BLR3025 PROTEIN"/>
    <property type="match status" value="1"/>
</dbReference>
<gene>
    <name evidence="4" type="ORF">BN112_0889</name>
</gene>
<dbReference type="GeneID" id="93203400"/>
<name>A0A0C6P2F4_BORBO</name>
<dbReference type="RefSeq" id="WP_010928130.1">
    <property type="nucleotide sequence ID" value="NC_019382.1"/>
</dbReference>
<dbReference type="CDD" id="cd03468">
    <property type="entry name" value="PolY_like"/>
    <property type="match status" value="1"/>
</dbReference>